<reference evidence="2" key="1">
    <citation type="submission" date="2022-12" db="EMBL/GenBank/DDBJ databases">
        <authorList>
            <person name="Petersen C."/>
        </authorList>
    </citation>
    <scope>NUCLEOTIDE SEQUENCE</scope>
    <source>
        <strain evidence="2">IBT 35673</strain>
    </source>
</reference>
<organism evidence="2 3">
    <name type="scientific">Penicillium brevicompactum</name>
    <dbReference type="NCBI Taxonomy" id="5074"/>
    <lineage>
        <taxon>Eukaryota</taxon>
        <taxon>Fungi</taxon>
        <taxon>Dikarya</taxon>
        <taxon>Ascomycota</taxon>
        <taxon>Pezizomycotina</taxon>
        <taxon>Eurotiomycetes</taxon>
        <taxon>Eurotiomycetidae</taxon>
        <taxon>Eurotiales</taxon>
        <taxon>Aspergillaceae</taxon>
        <taxon>Penicillium</taxon>
    </lineage>
</organism>
<feature type="compositionally biased region" description="Polar residues" evidence="1">
    <location>
        <begin position="10"/>
        <end position="21"/>
    </location>
</feature>
<gene>
    <name evidence="2" type="ORF">N7452_001595</name>
</gene>
<name>A0A9W9R2S9_PENBR</name>
<evidence type="ECO:0000313" key="2">
    <source>
        <dbReference type="EMBL" id="KAJ5352621.1"/>
    </source>
</evidence>
<dbReference type="EMBL" id="JAPZBQ010000001">
    <property type="protein sequence ID" value="KAJ5352621.1"/>
    <property type="molecule type" value="Genomic_DNA"/>
</dbReference>
<feature type="region of interest" description="Disordered" evidence="1">
    <location>
        <begin position="109"/>
        <end position="128"/>
    </location>
</feature>
<feature type="compositionally biased region" description="Polar residues" evidence="1">
    <location>
        <begin position="142"/>
        <end position="156"/>
    </location>
</feature>
<dbReference type="Proteomes" id="UP001147695">
    <property type="component" value="Unassembled WGS sequence"/>
</dbReference>
<feature type="compositionally biased region" description="Basic and acidic residues" evidence="1">
    <location>
        <begin position="169"/>
        <end position="187"/>
    </location>
</feature>
<dbReference type="AlphaFoldDB" id="A0A9W9R2S9"/>
<protein>
    <submittedName>
        <fullName evidence="2">Uncharacterized protein</fullName>
    </submittedName>
</protein>
<sequence>MPGGGDASISVPTDGSWSQYDNPHRPVTHESRYGPGYVPGISHRHHASHSSIEGDYDDAQSACSSSSDTSRRSSLSLENLRPARGSGCSSSNFNHSPADFAYKPVQQHYPSEVERNPKAPGNRFNYIPTSGRYLQENVRTLASRGHSSSSHRNYQPSRDRNAELINDNRFNRDSRPTVRVHSYDDHHQKLRSSIVDGSEHSRRGGVLPSRRKTSPFASADRKRASSKPLTMAMVPDQNDLYD</sequence>
<feature type="compositionally biased region" description="Low complexity" evidence="1">
    <location>
        <begin position="59"/>
        <end position="77"/>
    </location>
</feature>
<evidence type="ECO:0000256" key="1">
    <source>
        <dbReference type="SAM" id="MobiDB-lite"/>
    </source>
</evidence>
<proteinExistence type="predicted"/>
<comment type="caution">
    <text evidence="2">The sequence shown here is derived from an EMBL/GenBank/DDBJ whole genome shotgun (WGS) entry which is preliminary data.</text>
</comment>
<reference evidence="2" key="2">
    <citation type="journal article" date="2023" name="IMA Fungus">
        <title>Comparative genomic study of the Penicillium genus elucidates a diverse pangenome and 15 lateral gene transfer events.</title>
        <authorList>
            <person name="Petersen C."/>
            <person name="Sorensen T."/>
            <person name="Nielsen M.R."/>
            <person name="Sondergaard T.E."/>
            <person name="Sorensen J.L."/>
            <person name="Fitzpatrick D.A."/>
            <person name="Frisvad J.C."/>
            <person name="Nielsen K.L."/>
        </authorList>
    </citation>
    <scope>NUCLEOTIDE SEQUENCE</scope>
    <source>
        <strain evidence="2">IBT 35673</strain>
    </source>
</reference>
<accession>A0A9W9R2S9</accession>
<evidence type="ECO:0000313" key="3">
    <source>
        <dbReference type="Proteomes" id="UP001147695"/>
    </source>
</evidence>
<feature type="region of interest" description="Disordered" evidence="1">
    <location>
        <begin position="1"/>
        <end position="93"/>
    </location>
</feature>
<feature type="compositionally biased region" description="Basic and acidic residues" evidence="1">
    <location>
        <begin position="22"/>
        <end position="32"/>
    </location>
</feature>
<feature type="region of interest" description="Disordered" evidence="1">
    <location>
        <begin position="142"/>
        <end position="242"/>
    </location>
</feature>